<sequence length="47" mass="5087">MSPIPLPPAKLYSAPILVFHPPCSLLSAPLPLVQYLNLLANHHTVTT</sequence>
<dbReference type="Proteomes" id="UP000326678">
    <property type="component" value="Chromosome Gxm1"/>
</dbReference>
<proteinExistence type="predicted"/>
<protein>
    <submittedName>
        <fullName evidence="1">Uncharacterized protein</fullName>
    </submittedName>
</protein>
<keyword evidence="2" id="KW-1185">Reference proteome</keyword>
<accession>A0A5P8VT54</accession>
<reference evidence="1 2" key="1">
    <citation type="submission" date="2019-10" db="EMBL/GenBank/DDBJ databases">
        <title>Genomic and transcriptomic insights into the perfect genentic adaptation of a filamentous nitrogen-fixing cyanobacterium to rice fields.</title>
        <authorList>
            <person name="Chen Z."/>
        </authorList>
    </citation>
    <scope>NUCLEOTIDE SEQUENCE [LARGE SCALE GENOMIC DNA]</scope>
    <source>
        <strain evidence="1">CCNUC1</strain>
    </source>
</reference>
<gene>
    <name evidence="1" type="ORF">GXM_01046</name>
</gene>
<evidence type="ECO:0000313" key="2">
    <source>
        <dbReference type="Proteomes" id="UP000326678"/>
    </source>
</evidence>
<dbReference type="AlphaFoldDB" id="A0A5P8VT54"/>
<evidence type="ECO:0000313" key="1">
    <source>
        <dbReference type="EMBL" id="QFS43573.1"/>
    </source>
</evidence>
<dbReference type="EMBL" id="CP045226">
    <property type="protein sequence ID" value="QFS43573.1"/>
    <property type="molecule type" value="Genomic_DNA"/>
</dbReference>
<name>A0A5P8VT54_9NOSO</name>
<organism evidence="1 2">
    <name type="scientific">Nostoc sphaeroides CCNUC1</name>
    <dbReference type="NCBI Taxonomy" id="2653204"/>
    <lineage>
        <taxon>Bacteria</taxon>
        <taxon>Bacillati</taxon>
        <taxon>Cyanobacteriota</taxon>
        <taxon>Cyanophyceae</taxon>
        <taxon>Nostocales</taxon>
        <taxon>Nostocaceae</taxon>
        <taxon>Nostoc</taxon>
    </lineage>
</organism>
<dbReference type="KEGG" id="nsh:GXM_01046"/>